<keyword evidence="2" id="KW-1185">Reference proteome</keyword>
<reference evidence="1" key="1">
    <citation type="journal article" date="2023" name="G3 (Bethesda)">
        <title>A reference genome for the long-term kleptoplast-retaining sea slug Elysia crispata morphotype clarki.</title>
        <authorList>
            <person name="Eastman K.E."/>
            <person name="Pendleton A.L."/>
            <person name="Shaikh M.A."/>
            <person name="Suttiyut T."/>
            <person name="Ogas R."/>
            <person name="Tomko P."/>
            <person name="Gavelis G."/>
            <person name="Widhalm J.R."/>
            <person name="Wisecaver J.H."/>
        </authorList>
    </citation>
    <scope>NUCLEOTIDE SEQUENCE</scope>
    <source>
        <strain evidence="1">ECLA1</strain>
    </source>
</reference>
<protein>
    <submittedName>
        <fullName evidence="1">Uncharacterized protein</fullName>
    </submittedName>
</protein>
<name>A0AAE0YF86_9GAST</name>
<accession>A0AAE0YF86</accession>
<dbReference type="Proteomes" id="UP001283361">
    <property type="component" value="Unassembled WGS sequence"/>
</dbReference>
<organism evidence="1 2">
    <name type="scientific">Elysia crispata</name>
    <name type="common">lettuce slug</name>
    <dbReference type="NCBI Taxonomy" id="231223"/>
    <lineage>
        <taxon>Eukaryota</taxon>
        <taxon>Metazoa</taxon>
        <taxon>Spiralia</taxon>
        <taxon>Lophotrochozoa</taxon>
        <taxon>Mollusca</taxon>
        <taxon>Gastropoda</taxon>
        <taxon>Heterobranchia</taxon>
        <taxon>Euthyneura</taxon>
        <taxon>Panpulmonata</taxon>
        <taxon>Sacoglossa</taxon>
        <taxon>Placobranchoidea</taxon>
        <taxon>Plakobranchidae</taxon>
        <taxon>Elysia</taxon>
    </lineage>
</organism>
<dbReference type="AlphaFoldDB" id="A0AAE0YF86"/>
<evidence type="ECO:0000313" key="1">
    <source>
        <dbReference type="EMBL" id="KAK3743485.1"/>
    </source>
</evidence>
<dbReference type="EMBL" id="JAWDGP010006304">
    <property type="protein sequence ID" value="KAK3743485.1"/>
    <property type="molecule type" value="Genomic_DNA"/>
</dbReference>
<comment type="caution">
    <text evidence="1">The sequence shown here is derived from an EMBL/GenBank/DDBJ whole genome shotgun (WGS) entry which is preliminary data.</text>
</comment>
<gene>
    <name evidence="1" type="ORF">RRG08_016336</name>
</gene>
<evidence type="ECO:0000313" key="2">
    <source>
        <dbReference type="Proteomes" id="UP001283361"/>
    </source>
</evidence>
<proteinExistence type="predicted"/>
<sequence length="89" mass="10159">MGSVKFIRLFKQAQLVLASVTVLVIKPFVVDPTVVWLIVYVDSLFFSVECDSGYVENTVNEAHNLFIKSASDVTILGRDQRRIHHRMLH</sequence>